<dbReference type="InterPro" id="IPR011010">
    <property type="entry name" value="DNA_brk_join_enz"/>
</dbReference>
<evidence type="ECO:0000313" key="8">
    <source>
        <dbReference type="EMBL" id="RED24611.1"/>
    </source>
</evidence>
<proteinExistence type="inferred from homology"/>
<evidence type="ECO:0000259" key="6">
    <source>
        <dbReference type="PROSITE" id="PS51898"/>
    </source>
</evidence>
<accession>A0A3D9FUZ1</accession>
<gene>
    <name evidence="8" type="ORF">BD847_1343</name>
</gene>
<feature type="domain" description="Core-binding (CB)" evidence="7">
    <location>
        <begin position="98"/>
        <end position="188"/>
    </location>
</feature>
<sequence length="403" mass="47280">MVSYKFTLKSTGNTQGEYFINLVLIKDRINTSLSIKKKCKYEDWSFETERLKKSHKEHKQINNLIEKYSSRVSTIIHELEIDETPFTLQDVVNKFKKNSGKQQAISYTAFHESLIDEIKNAGKLSTYNIERDTLKSIQRFFNRNEITFKDLSVDAIYKYQSFLNGNNNSQSTIGIRVRTLRAVFNKAINREIVPATIYPFNKFKVSKIKESGKKEYLSEEEITLLKNAVLHKKNDIFARDMFLLSFYGRGINFIDLIQLKKTDLYKETITYKRSKTEVIVNFKLNHFWKDKIINYASSPDSFYLFNIIHNNQNSEIYINNKKDKYLKIFINKPLKKIITDLGIKKKITYYCARHSFATILKFNNISIDIIKEALGHKDIKSTMSYLNTLPSDTLDKMIEDIII</sequence>
<dbReference type="GO" id="GO:0006310">
    <property type="term" value="P:DNA recombination"/>
    <property type="evidence" value="ECO:0007669"/>
    <property type="project" value="UniProtKB-KW"/>
</dbReference>
<feature type="domain" description="Tyr recombinase" evidence="6">
    <location>
        <begin position="212"/>
        <end position="399"/>
    </location>
</feature>
<dbReference type="Pfam" id="PF00589">
    <property type="entry name" value="Phage_integrase"/>
    <property type="match status" value="1"/>
</dbReference>
<comment type="similarity">
    <text evidence="1">Belongs to the 'phage' integrase family.</text>
</comment>
<dbReference type="PANTHER" id="PTHR30349:SF64">
    <property type="entry name" value="PROPHAGE INTEGRASE INTD-RELATED"/>
    <property type="match status" value="1"/>
</dbReference>
<dbReference type="Gene3D" id="1.10.150.130">
    <property type="match status" value="1"/>
</dbReference>
<evidence type="ECO:0000259" key="7">
    <source>
        <dbReference type="PROSITE" id="PS51900"/>
    </source>
</evidence>
<evidence type="ECO:0000256" key="2">
    <source>
        <dbReference type="ARBA" id="ARBA00022908"/>
    </source>
</evidence>
<dbReference type="GO" id="GO:0003677">
    <property type="term" value="F:DNA binding"/>
    <property type="evidence" value="ECO:0007669"/>
    <property type="project" value="UniProtKB-UniRule"/>
</dbReference>
<dbReference type="RefSeq" id="WP_115887489.1">
    <property type="nucleotide sequence ID" value="NZ_QRDQ01000008.1"/>
</dbReference>
<evidence type="ECO:0000256" key="4">
    <source>
        <dbReference type="ARBA" id="ARBA00023172"/>
    </source>
</evidence>
<organism evidence="8 9">
    <name type="scientific">Flavobacterium cutihirudinis</name>
    <dbReference type="NCBI Taxonomy" id="1265740"/>
    <lineage>
        <taxon>Bacteria</taxon>
        <taxon>Pseudomonadati</taxon>
        <taxon>Bacteroidota</taxon>
        <taxon>Flavobacteriia</taxon>
        <taxon>Flavobacteriales</taxon>
        <taxon>Flavobacteriaceae</taxon>
        <taxon>Flavobacterium</taxon>
    </lineage>
</organism>
<keyword evidence="9" id="KW-1185">Reference proteome</keyword>
<dbReference type="PROSITE" id="PS51900">
    <property type="entry name" value="CB"/>
    <property type="match status" value="1"/>
</dbReference>
<dbReference type="PANTHER" id="PTHR30349">
    <property type="entry name" value="PHAGE INTEGRASE-RELATED"/>
    <property type="match status" value="1"/>
</dbReference>
<dbReference type="Pfam" id="PF17293">
    <property type="entry name" value="Arm-DNA-bind_5"/>
    <property type="match status" value="1"/>
</dbReference>
<dbReference type="AlphaFoldDB" id="A0A3D9FUZ1"/>
<dbReference type="OrthoDB" id="1094492at2"/>
<dbReference type="InterPro" id="IPR013762">
    <property type="entry name" value="Integrase-like_cat_sf"/>
</dbReference>
<dbReference type="InterPro" id="IPR050090">
    <property type="entry name" value="Tyrosine_recombinase_XerCD"/>
</dbReference>
<dbReference type="InterPro" id="IPR002104">
    <property type="entry name" value="Integrase_catalytic"/>
</dbReference>
<evidence type="ECO:0000256" key="1">
    <source>
        <dbReference type="ARBA" id="ARBA00008857"/>
    </source>
</evidence>
<dbReference type="InterPro" id="IPR035386">
    <property type="entry name" value="Arm-DNA-bind_5"/>
</dbReference>
<evidence type="ECO:0000313" key="9">
    <source>
        <dbReference type="Proteomes" id="UP000257004"/>
    </source>
</evidence>
<dbReference type="GO" id="GO:0015074">
    <property type="term" value="P:DNA integration"/>
    <property type="evidence" value="ECO:0007669"/>
    <property type="project" value="UniProtKB-KW"/>
</dbReference>
<dbReference type="PROSITE" id="PS51898">
    <property type="entry name" value="TYR_RECOMBINASE"/>
    <property type="match status" value="1"/>
</dbReference>
<dbReference type="Pfam" id="PF13102">
    <property type="entry name" value="Phage_int_SAM_5"/>
    <property type="match status" value="1"/>
</dbReference>
<dbReference type="Gene3D" id="1.10.443.10">
    <property type="entry name" value="Intergrase catalytic core"/>
    <property type="match status" value="1"/>
</dbReference>
<evidence type="ECO:0000256" key="3">
    <source>
        <dbReference type="ARBA" id="ARBA00023125"/>
    </source>
</evidence>
<dbReference type="InterPro" id="IPR025269">
    <property type="entry name" value="SAM-like_dom"/>
</dbReference>
<dbReference type="EMBL" id="QRDQ01000008">
    <property type="protein sequence ID" value="RED24611.1"/>
    <property type="molecule type" value="Genomic_DNA"/>
</dbReference>
<comment type="caution">
    <text evidence="8">The sequence shown here is derived from an EMBL/GenBank/DDBJ whole genome shotgun (WGS) entry which is preliminary data.</text>
</comment>
<dbReference type="Proteomes" id="UP000257004">
    <property type="component" value="Unassembled WGS sequence"/>
</dbReference>
<dbReference type="InterPro" id="IPR010998">
    <property type="entry name" value="Integrase_recombinase_N"/>
</dbReference>
<keyword evidence="3 5" id="KW-0238">DNA-binding</keyword>
<dbReference type="SUPFAM" id="SSF56349">
    <property type="entry name" value="DNA breaking-rejoining enzymes"/>
    <property type="match status" value="1"/>
</dbReference>
<dbReference type="InterPro" id="IPR044068">
    <property type="entry name" value="CB"/>
</dbReference>
<name>A0A3D9FUZ1_9FLAO</name>
<protein>
    <submittedName>
        <fullName evidence="8">Site-specific recombinase XerD</fullName>
    </submittedName>
</protein>
<evidence type="ECO:0000256" key="5">
    <source>
        <dbReference type="PROSITE-ProRule" id="PRU01248"/>
    </source>
</evidence>
<reference evidence="8 9" key="1">
    <citation type="submission" date="2018-07" db="EMBL/GenBank/DDBJ databases">
        <title>Genomic Encyclopedia of Archaeal and Bacterial Type Strains, Phase II (KMG-II): from individual species to whole genera.</title>
        <authorList>
            <person name="Goeker M."/>
        </authorList>
    </citation>
    <scope>NUCLEOTIDE SEQUENCE [LARGE SCALE GENOMIC DNA]</scope>
    <source>
        <strain evidence="8 9">DSM 25795</strain>
    </source>
</reference>
<keyword evidence="2" id="KW-0229">DNA integration</keyword>
<keyword evidence="4" id="KW-0233">DNA recombination</keyword>